<comment type="caution">
    <text evidence="1">The sequence shown here is derived from an EMBL/GenBank/DDBJ whole genome shotgun (WGS) entry which is preliminary data.</text>
</comment>
<proteinExistence type="predicted"/>
<sequence length="88" mass="9543">MTSSKREKAVKAPYAPEDGFTPMCKVMRKAAEIGPAEAMKKRDTTVSRHTMVGDLAALVAGAQRRGLGRRIQEFEATEAIAFSNSCVI</sequence>
<dbReference type="Proteomes" id="UP000054053">
    <property type="component" value="Unassembled WGS sequence"/>
</dbReference>
<evidence type="ECO:0000313" key="1">
    <source>
        <dbReference type="EMBL" id="GAO14585.1"/>
    </source>
</evidence>
<dbReference type="AlphaFoldDB" id="A0A1B5KUD6"/>
<organism evidence="1 2">
    <name type="scientific">Ustilaginoidea virens</name>
    <name type="common">Rice false smut fungus</name>
    <name type="synonym">Villosiclava virens</name>
    <dbReference type="NCBI Taxonomy" id="1159556"/>
    <lineage>
        <taxon>Eukaryota</taxon>
        <taxon>Fungi</taxon>
        <taxon>Dikarya</taxon>
        <taxon>Ascomycota</taxon>
        <taxon>Pezizomycotina</taxon>
        <taxon>Sordariomycetes</taxon>
        <taxon>Hypocreomycetidae</taxon>
        <taxon>Hypocreales</taxon>
        <taxon>Clavicipitaceae</taxon>
        <taxon>Ustilaginoidea</taxon>
    </lineage>
</organism>
<reference evidence="2" key="1">
    <citation type="journal article" date="2016" name="Genome Announc.">
        <title>Genome sequence of Ustilaginoidea virens IPU010, a rice pathogenic fungus causing false smut.</title>
        <authorList>
            <person name="Kumagai T."/>
            <person name="Ishii T."/>
            <person name="Terai G."/>
            <person name="Umemura M."/>
            <person name="Machida M."/>
            <person name="Asai K."/>
        </authorList>
    </citation>
    <scope>NUCLEOTIDE SEQUENCE [LARGE SCALE GENOMIC DNA]</scope>
    <source>
        <strain evidence="2">IPU010</strain>
    </source>
</reference>
<dbReference type="EMBL" id="BBTG02000003">
    <property type="protein sequence ID" value="GAO14585.1"/>
    <property type="molecule type" value="Genomic_DNA"/>
</dbReference>
<evidence type="ECO:0000313" key="2">
    <source>
        <dbReference type="Proteomes" id="UP000054053"/>
    </source>
</evidence>
<name>A0A1B5KUD6_USTVR</name>
<protein>
    <submittedName>
        <fullName evidence="1">Uncharacterized protein</fullName>
    </submittedName>
</protein>
<accession>A0A1B5KUD6</accession>
<gene>
    <name evidence="1" type="ORF">UVI_02009600</name>
</gene>